<accession>A0A2G1QM58</accession>
<evidence type="ECO:0000256" key="4">
    <source>
        <dbReference type="ARBA" id="ARBA00022982"/>
    </source>
</evidence>
<feature type="region of interest" description="Disordered" evidence="7">
    <location>
        <begin position="475"/>
        <end position="505"/>
    </location>
</feature>
<dbReference type="RefSeq" id="WP_099307237.1">
    <property type="nucleotide sequence ID" value="NZ_PDVP01000009.1"/>
</dbReference>
<dbReference type="InterPro" id="IPR009056">
    <property type="entry name" value="Cyt_c-like_dom"/>
</dbReference>
<gene>
    <name evidence="10" type="ORF">CSC94_15400</name>
</gene>
<comment type="caution">
    <text evidence="10">The sequence shown here is derived from an EMBL/GenBank/DDBJ whole genome shotgun (WGS) entry which is preliminary data.</text>
</comment>
<proteinExistence type="predicted"/>
<evidence type="ECO:0000256" key="8">
    <source>
        <dbReference type="SAM" id="SignalP"/>
    </source>
</evidence>
<feature type="region of interest" description="Disordered" evidence="7">
    <location>
        <begin position="33"/>
        <end position="58"/>
    </location>
</feature>
<dbReference type="SUPFAM" id="SSF46626">
    <property type="entry name" value="Cytochrome c"/>
    <property type="match status" value="1"/>
</dbReference>
<dbReference type="InterPro" id="IPR036280">
    <property type="entry name" value="Multihaem_cyt_sf"/>
</dbReference>
<feature type="signal peptide" evidence="8">
    <location>
        <begin position="1"/>
        <end position="19"/>
    </location>
</feature>
<evidence type="ECO:0000256" key="1">
    <source>
        <dbReference type="ARBA" id="ARBA00022448"/>
    </source>
</evidence>
<dbReference type="PROSITE" id="PS51007">
    <property type="entry name" value="CYTC"/>
    <property type="match status" value="1"/>
</dbReference>
<reference evidence="10 11" key="1">
    <citation type="submission" date="2017-10" db="EMBL/GenBank/DDBJ databases">
        <title>Sedimentibacterium mangrovi gen. nov., sp. nov., a novel member of family Phyllobacteriacea isolated from mangrove sediment.</title>
        <authorList>
            <person name="Liao H."/>
            <person name="Tian Y."/>
        </authorList>
    </citation>
    <scope>NUCLEOTIDE SEQUENCE [LARGE SCALE GENOMIC DNA]</scope>
    <source>
        <strain evidence="10 11">X9-2-2</strain>
    </source>
</reference>
<feature type="chain" id="PRO_5013625835" description="Cytochrome c domain-containing protein" evidence="8">
    <location>
        <begin position="20"/>
        <end position="505"/>
    </location>
</feature>
<dbReference type="EMBL" id="PDVP01000009">
    <property type="protein sequence ID" value="PHP66308.1"/>
    <property type="molecule type" value="Genomic_DNA"/>
</dbReference>
<evidence type="ECO:0000259" key="9">
    <source>
        <dbReference type="PROSITE" id="PS51007"/>
    </source>
</evidence>
<keyword evidence="3 6" id="KW-0479">Metal-binding</keyword>
<dbReference type="Proteomes" id="UP000221168">
    <property type="component" value="Unassembled WGS sequence"/>
</dbReference>
<name>A0A2G1QM58_9HYPH</name>
<dbReference type="SUPFAM" id="SSF48695">
    <property type="entry name" value="Multiheme cytochromes"/>
    <property type="match status" value="1"/>
</dbReference>
<keyword evidence="5 6" id="KW-0408">Iron</keyword>
<feature type="compositionally biased region" description="Low complexity" evidence="7">
    <location>
        <begin position="207"/>
        <end position="233"/>
    </location>
</feature>
<dbReference type="OrthoDB" id="9805828at2"/>
<evidence type="ECO:0000256" key="7">
    <source>
        <dbReference type="SAM" id="MobiDB-lite"/>
    </source>
</evidence>
<evidence type="ECO:0000313" key="11">
    <source>
        <dbReference type="Proteomes" id="UP000221168"/>
    </source>
</evidence>
<dbReference type="PRINTS" id="PR00604">
    <property type="entry name" value="CYTCHRMECIAB"/>
</dbReference>
<keyword evidence="11" id="KW-1185">Reference proteome</keyword>
<dbReference type="Gene3D" id="1.10.760.10">
    <property type="entry name" value="Cytochrome c-like domain"/>
    <property type="match status" value="1"/>
</dbReference>
<keyword evidence="4" id="KW-0249">Electron transport</keyword>
<evidence type="ECO:0000256" key="3">
    <source>
        <dbReference type="ARBA" id="ARBA00022723"/>
    </source>
</evidence>
<dbReference type="GO" id="GO:0046872">
    <property type="term" value="F:metal ion binding"/>
    <property type="evidence" value="ECO:0007669"/>
    <property type="project" value="UniProtKB-KW"/>
</dbReference>
<feature type="compositionally biased region" description="Basic and acidic residues" evidence="7">
    <location>
        <begin position="484"/>
        <end position="498"/>
    </location>
</feature>
<dbReference type="GO" id="GO:0009055">
    <property type="term" value="F:electron transfer activity"/>
    <property type="evidence" value="ECO:0007669"/>
    <property type="project" value="InterPro"/>
</dbReference>
<evidence type="ECO:0000256" key="5">
    <source>
        <dbReference type="ARBA" id="ARBA00023004"/>
    </source>
</evidence>
<dbReference type="GO" id="GO:0020037">
    <property type="term" value="F:heme binding"/>
    <property type="evidence" value="ECO:0007669"/>
    <property type="project" value="InterPro"/>
</dbReference>
<evidence type="ECO:0000313" key="10">
    <source>
        <dbReference type="EMBL" id="PHP66308.1"/>
    </source>
</evidence>
<keyword evidence="8" id="KW-0732">Signal</keyword>
<evidence type="ECO:0000256" key="6">
    <source>
        <dbReference type="PROSITE-ProRule" id="PRU00433"/>
    </source>
</evidence>
<dbReference type="Gene3D" id="3.90.10.10">
    <property type="entry name" value="Cytochrome C3"/>
    <property type="match status" value="1"/>
</dbReference>
<keyword evidence="1" id="KW-0813">Transport</keyword>
<organism evidence="10 11">
    <name type="scientific">Zhengella mangrovi</name>
    <dbReference type="NCBI Taxonomy" id="1982044"/>
    <lineage>
        <taxon>Bacteria</taxon>
        <taxon>Pseudomonadati</taxon>
        <taxon>Pseudomonadota</taxon>
        <taxon>Alphaproteobacteria</taxon>
        <taxon>Hyphomicrobiales</taxon>
        <taxon>Notoacmeibacteraceae</taxon>
        <taxon>Zhengella</taxon>
    </lineage>
</organism>
<keyword evidence="2 6" id="KW-0349">Heme</keyword>
<dbReference type="AlphaFoldDB" id="A0A2G1QM58"/>
<evidence type="ECO:0000256" key="2">
    <source>
        <dbReference type="ARBA" id="ARBA00022617"/>
    </source>
</evidence>
<feature type="region of interest" description="Disordered" evidence="7">
    <location>
        <begin position="191"/>
        <end position="237"/>
    </location>
</feature>
<feature type="domain" description="Cytochrome c" evidence="9">
    <location>
        <begin position="85"/>
        <end position="186"/>
    </location>
</feature>
<dbReference type="InterPro" id="IPR036909">
    <property type="entry name" value="Cyt_c-like_dom_sf"/>
</dbReference>
<feature type="compositionally biased region" description="Low complexity" evidence="7">
    <location>
        <begin position="34"/>
        <end position="50"/>
    </location>
</feature>
<protein>
    <recommendedName>
        <fullName evidence="9">Cytochrome c domain-containing protein</fullName>
    </recommendedName>
</protein>
<dbReference type="InterPro" id="IPR002327">
    <property type="entry name" value="Cyt_c_1A/1B"/>
</dbReference>
<dbReference type="Pfam" id="PF00034">
    <property type="entry name" value="Cytochrom_C"/>
    <property type="match status" value="1"/>
</dbReference>
<sequence length="505" mass="55047">MKTGRIVHALAILSSSVFAVVVLAALTIPGPADGSSGKGQQVSGGSSSKGADSPDRQVPTALKPVKAVAMVPAPQPVTVAMAGAGDVARGAKVFAKCKACHTDDEGGKDKVGPNLWSVVDRPVASRPGFKYSRAMQAKSGETWRREQLDAYLADPKTFIPKNKMAFAGLKKADDRRDVIAYLASRSANADMPDAIRGQSGMEGAGRSDASPSSESPDATVSAGAALPAAGEEAVSPERKAEIEARVAALRDQVRTLDYERARYHPLHFSPQIEKASNEECLVCHQEILDHKPREKSGAGVDAIDVLAWYQTLDTYQGQQQTFHWRHIESPYAKQVMKLDCNFCHKGNDPREESPDMVPNKPAFSADPVHPAFTNRKMVNPSETCLLCHGAMPDPVDIMGIGAPWPEARADLEDEETPNGCLTCHEELFRTVRHQVTYLKPQAIEEAAKKGSDVCYGCHGGRQWYRISYPYPRHPWPGMDPETPEWAKDRPTESRKEYRLQPSAAK</sequence>
<dbReference type="PANTHER" id="PTHR11961">
    <property type="entry name" value="CYTOCHROME C"/>
    <property type="match status" value="1"/>
</dbReference>